<dbReference type="PANTHER" id="PTHR47183">
    <property type="entry name" value="GLUCOSE-1-PHOSPHATE CYTIDYLYLTRANSFERASE-RELATED"/>
    <property type="match status" value="1"/>
</dbReference>
<sequence>MVPVVILCGGRGLRMASRSGSRPKPLVPIGGRPILWHLMQHFATYGHRDFVLALGYGAAAIKRYFFEQLYLAGSLTLRMDDQLIRRHGARPPWHVTMVETGLDTPTGERLLLLAPYLDAPTFFVTYADGLADLDLGSLLAYHRRMGLLATVTAVRREVPFGVLEVEEGKARSFQEKPRLDVWVNGGYFVFERRVLDVLAPGEMLEQGPLQRLAAQGELAVFHHHGFWACMDTPKDAAALNRAWRQGAPWKVWTD</sequence>
<dbReference type="EMBL" id="CP141615">
    <property type="protein sequence ID" value="WRP16644.1"/>
    <property type="molecule type" value="Genomic_DNA"/>
</dbReference>
<evidence type="ECO:0000259" key="1">
    <source>
        <dbReference type="Pfam" id="PF00483"/>
    </source>
</evidence>
<dbReference type="RefSeq" id="WP_324715916.1">
    <property type="nucleotide sequence ID" value="NZ_CP141615.1"/>
</dbReference>
<dbReference type="PANTHER" id="PTHR47183:SF3">
    <property type="entry name" value="TRANSFERASE"/>
    <property type="match status" value="1"/>
</dbReference>
<protein>
    <submittedName>
        <fullName evidence="2">Sugar phosphate nucleotidyltransferase</fullName>
    </submittedName>
</protein>
<dbReference type="Gene3D" id="3.90.550.10">
    <property type="entry name" value="Spore Coat Polysaccharide Biosynthesis Protein SpsA, Chain A"/>
    <property type="match status" value="1"/>
</dbReference>
<dbReference type="Proteomes" id="UP001332192">
    <property type="component" value="Chromosome"/>
</dbReference>
<organism evidence="2 3">
    <name type="scientific">Carboxydichorda subterranea</name>
    <dbReference type="NCBI Taxonomy" id="3109565"/>
    <lineage>
        <taxon>Bacteria</taxon>
        <taxon>Bacillati</taxon>
        <taxon>Bacillota</taxon>
        <taxon>Limnochordia</taxon>
        <taxon>Limnochordales</taxon>
        <taxon>Geochordaceae</taxon>
        <taxon>Carboxydichorda</taxon>
    </lineage>
</organism>
<dbReference type="SUPFAM" id="SSF53448">
    <property type="entry name" value="Nucleotide-diphospho-sugar transferases"/>
    <property type="match status" value="1"/>
</dbReference>
<evidence type="ECO:0000313" key="2">
    <source>
        <dbReference type="EMBL" id="WRP16644.1"/>
    </source>
</evidence>
<dbReference type="Pfam" id="PF00483">
    <property type="entry name" value="NTP_transferase"/>
    <property type="match status" value="1"/>
</dbReference>
<dbReference type="InterPro" id="IPR005835">
    <property type="entry name" value="NTP_transferase_dom"/>
</dbReference>
<evidence type="ECO:0000313" key="3">
    <source>
        <dbReference type="Proteomes" id="UP001332192"/>
    </source>
</evidence>
<accession>A0ABZ1BV32</accession>
<dbReference type="InterPro" id="IPR029044">
    <property type="entry name" value="Nucleotide-diphossugar_trans"/>
</dbReference>
<name>A0ABZ1BV32_9FIRM</name>
<gene>
    <name evidence="2" type="ORF">U7230_11155</name>
</gene>
<reference evidence="2 3" key="1">
    <citation type="journal article" date="2024" name="Front. Microbiol.">
        <title>Novel thermophilic genera Geochorda gen. nov. and Carboxydochorda gen. nov. from the deep terrestrial subsurface reveal the ecophysiological diversity in the class Limnochordia.</title>
        <authorList>
            <person name="Karnachuk O.V."/>
            <person name="Lukina A.P."/>
            <person name="Avakyan M.R."/>
            <person name="Kadnikov V.V."/>
            <person name="Begmatov S."/>
            <person name="Beletsky A.V."/>
            <person name="Vlasova K.G."/>
            <person name="Novikov A.A."/>
            <person name="Shcherbakova V.A."/>
            <person name="Mardanov A.V."/>
            <person name="Ravin N.V."/>
        </authorList>
    </citation>
    <scope>NUCLEOTIDE SEQUENCE [LARGE SCALE GENOMIC DNA]</scope>
    <source>
        <strain evidence="2 3">L945</strain>
    </source>
</reference>
<feature type="domain" description="Nucleotidyl transferase" evidence="1">
    <location>
        <begin position="5"/>
        <end position="199"/>
    </location>
</feature>
<dbReference type="InterPro" id="IPR013446">
    <property type="entry name" value="G1P_cyt_trans-like"/>
</dbReference>
<keyword evidence="3" id="KW-1185">Reference proteome</keyword>
<proteinExistence type="predicted"/>